<accession>A0A4R0NL73</accession>
<evidence type="ECO:0000256" key="1">
    <source>
        <dbReference type="SAM" id="SignalP"/>
    </source>
</evidence>
<keyword evidence="4" id="KW-1185">Reference proteome</keyword>
<evidence type="ECO:0000313" key="3">
    <source>
        <dbReference type="EMBL" id="TCD01366.1"/>
    </source>
</evidence>
<dbReference type="Pfam" id="PF06439">
    <property type="entry name" value="3keto-disac_hyd"/>
    <property type="match status" value="1"/>
</dbReference>
<sequence length="214" mass="24317">MKVLYLSLAMLFSCISFSKGQDVKKKIKLFDGKTLKGWEGETAKTWWVENGAITGGSLTEMVPHNQFIKTEGTYGNYLLKLQFKLTGTEGFINGGVQFHSQRIANPDFEMIGYQADIGDGFWASLYDESRRNKLMAIADPAKVERLLRRNEWNDYEVHSQGRRIQIFLNGEQTVDYTEEDQSIPQSGHIAFQIHGGGKALVAYRNIVLYPHSKK</sequence>
<reference evidence="3 4" key="1">
    <citation type="submission" date="2019-02" db="EMBL/GenBank/DDBJ databases">
        <title>Pedobacter sp. RP-1-14 sp. nov., isolated from Arctic soil.</title>
        <authorList>
            <person name="Dahal R.H."/>
        </authorList>
    </citation>
    <scope>NUCLEOTIDE SEQUENCE [LARGE SCALE GENOMIC DNA]</scope>
    <source>
        <strain evidence="3 4">RP-1-14</strain>
    </source>
</reference>
<keyword evidence="1" id="KW-0732">Signal</keyword>
<dbReference type="AlphaFoldDB" id="A0A4R0NL73"/>
<evidence type="ECO:0000313" key="4">
    <source>
        <dbReference type="Proteomes" id="UP000293347"/>
    </source>
</evidence>
<dbReference type="OrthoDB" id="929868at2"/>
<comment type="caution">
    <text evidence="3">The sequence shown here is derived from an EMBL/GenBank/DDBJ whole genome shotgun (WGS) entry which is preliminary data.</text>
</comment>
<proteinExistence type="predicted"/>
<evidence type="ECO:0000259" key="2">
    <source>
        <dbReference type="Pfam" id="PF06439"/>
    </source>
</evidence>
<feature type="domain" description="3-keto-alpha-glucoside-1,2-lyase/3-keto-2-hydroxy-glucal hydratase" evidence="2">
    <location>
        <begin position="27"/>
        <end position="207"/>
    </location>
</feature>
<feature type="chain" id="PRO_5020374274" evidence="1">
    <location>
        <begin position="19"/>
        <end position="214"/>
    </location>
</feature>
<dbReference type="Gene3D" id="2.60.120.560">
    <property type="entry name" value="Exo-inulinase, domain 1"/>
    <property type="match status" value="1"/>
</dbReference>
<dbReference type="RefSeq" id="WP_131596119.1">
    <property type="nucleotide sequence ID" value="NZ_SJSL01000002.1"/>
</dbReference>
<gene>
    <name evidence="3" type="ORF">EZ437_11505</name>
</gene>
<dbReference type="Proteomes" id="UP000293347">
    <property type="component" value="Unassembled WGS sequence"/>
</dbReference>
<dbReference type="InterPro" id="IPR010496">
    <property type="entry name" value="AL/BT2_dom"/>
</dbReference>
<name>A0A4R0NL73_9SPHI</name>
<organism evidence="3 4">
    <name type="scientific">Pedobacter psychroterrae</name>
    <dbReference type="NCBI Taxonomy" id="2530453"/>
    <lineage>
        <taxon>Bacteria</taxon>
        <taxon>Pseudomonadati</taxon>
        <taxon>Bacteroidota</taxon>
        <taxon>Sphingobacteriia</taxon>
        <taxon>Sphingobacteriales</taxon>
        <taxon>Sphingobacteriaceae</taxon>
        <taxon>Pedobacter</taxon>
    </lineage>
</organism>
<protein>
    <submittedName>
        <fullName evidence="3">DUF1080 domain-containing protein</fullName>
    </submittedName>
</protein>
<dbReference type="EMBL" id="SJSL01000002">
    <property type="protein sequence ID" value="TCD01366.1"/>
    <property type="molecule type" value="Genomic_DNA"/>
</dbReference>
<feature type="signal peptide" evidence="1">
    <location>
        <begin position="1"/>
        <end position="18"/>
    </location>
</feature>
<dbReference type="GO" id="GO:0016787">
    <property type="term" value="F:hydrolase activity"/>
    <property type="evidence" value="ECO:0007669"/>
    <property type="project" value="InterPro"/>
</dbReference>